<dbReference type="AlphaFoldDB" id="A0A061GES4"/>
<accession>A0A061GES4</accession>
<keyword evidence="2" id="KW-1185">Reference proteome</keyword>
<dbReference type="EMBL" id="CM001884">
    <property type="protein sequence ID" value="EOY27632.1"/>
    <property type="molecule type" value="Genomic_DNA"/>
</dbReference>
<dbReference type="OMA" id="SHNCKCA"/>
<dbReference type="Gramene" id="EOY27632">
    <property type="protein sequence ID" value="EOY27632"/>
    <property type="gene ID" value="TCM_029428"/>
</dbReference>
<evidence type="ECO:0000313" key="2">
    <source>
        <dbReference type="Proteomes" id="UP000026915"/>
    </source>
</evidence>
<organism evidence="1 2">
    <name type="scientific">Theobroma cacao</name>
    <name type="common">Cacao</name>
    <name type="synonym">Cocoa</name>
    <dbReference type="NCBI Taxonomy" id="3641"/>
    <lineage>
        <taxon>Eukaryota</taxon>
        <taxon>Viridiplantae</taxon>
        <taxon>Streptophyta</taxon>
        <taxon>Embryophyta</taxon>
        <taxon>Tracheophyta</taxon>
        <taxon>Spermatophyta</taxon>
        <taxon>Magnoliopsida</taxon>
        <taxon>eudicotyledons</taxon>
        <taxon>Gunneridae</taxon>
        <taxon>Pentapetalae</taxon>
        <taxon>rosids</taxon>
        <taxon>malvids</taxon>
        <taxon>Malvales</taxon>
        <taxon>Malvaceae</taxon>
        <taxon>Byttnerioideae</taxon>
        <taxon>Theobroma</taxon>
    </lineage>
</organism>
<proteinExistence type="predicted"/>
<evidence type="ECO:0000313" key="1">
    <source>
        <dbReference type="EMBL" id="EOY27632.1"/>
    </source>
</evidence>
<dbReference type="HOGENOM" id="CLU_2377017_0_0_1"/>
<sequence length="95" mass="10456">MADIFSVTTLQETLCPPKAESPVVTPLLTPFSAVVPARFTLARLTIHITLATIHEEENEEESMEVSQNSSTSFLSTCFLEVKKPLPSYSHNCKCA</sequence>
<gene>
    <name evidence="1" type="ORF">TCM_029428</name>
</gene>
<dbReference type="Proteomes" id="UP000026915">
    <property type="component" value="Chromosome 6"/>
</dbReference>
<name>A0A061GES4_THECC</name>
<protein>
    <submittedName>
        <fullName evidence="1">Uncharacterized protein</fullName>
    </submittedName>
</protein>
<reference evidence="1 2" key="1">
    <citation type="journal article" date="2013" name="Genome Biol.">
        <title>The genome sequence of the most widely cultivated cacao type and its use to identify candidate genes regulating pod color.</title>
        <authorList>
            <person name="Motamayor J.C."/>
            <person name="Mockaitis K."/>
            <person name="Schmutz J."/>
            <person name="Haiminen N."/>
            <person name="Iii D.L."/>
            <person name="Cornejo O."/>
            <person name="Findley S.D."/>
            <person name="Zheng P."/>
            <person name="Utro F."/>
            <person name="Royaert S."/>
            <person name="Saski C."/>
            <person name="Jenkins J."/>
            <person name="Podicheti R."/>
            <person name="Zhao M."/>
            <person name="Scheffler B.E."/>
            <person name="Stack J.C."/>
            <person name="Feltus F.A."/>
            <person name="Mustiga G.M."/>
            <person name="Amores F."/>
            <person name="Phillips W."/>
            <person name="Marelli J.P."/>
            <person name="May G.D."/>
            <person name="Shapiro H."/>
            <person name="Ma J."/>
            <person name="Bustamante C.D."/>
            <person name="Schnell R.J."/>
            <person name="Main D."/>
            <person name="Gilbert D."/>
            <person name="Parida L."/>
            <person name="Kuhn D.N."/>
        </authorList>
    </citation>
    <scope>NUCLEOTIDE SEQUENCE [LARGE SCALE GENOMIC DNA]</scope>
    <source>
        <strain evidence="2">cv. Matina 1-6</strain>
    </source>
</reference>
<dbReference type="InParanoid" id="A0A061GES4"/>